<dbReference type="EMBL" id="MZ443776">
    <property type="protein sequence ID" value="QZE57409.1"/>
    <property type="molecule type" value="Genomic_DNA"/>
</dbReference>
<evidence type="ECO:0000313" key="1">
    <source>
        <dbReference type="EMBL" id="QZE57409.1"/>
    </source>
</evidence>
<proteinExistence type="predicted"/>
<name>A0AAE7XLX3_9CAUD</name>
<protein>
    <submittedName>
        <fullName evidence="1">Uncharacterized protein</fullName>
    </submittedName>
</protein>
<accession>A0AAE7XLX3</accession>
<dbReference type="Proteomes" id="UP000827973">
    <property type="component" value="Segment"/>
</dbReference>
<evidence type="ECO:0000313" key="2">
    <source>
        <dbReference type="Proteomes" id="UP000827973"/>
    </source>
</evidence>
<keyword evidence="2" id="KW-1185">Reference proteome</keyword>
<reference evidence="1 2" key="1">
    <citation type="submission" date="2021-06" db="EMBL/GenBank/DDBJ databases">
        <title>Complete genome sequence of Erwinia phage pEa_SNUABM_1.</title>
        <authorList>
            <person name="Kim S.G."/>
            <person name="Park S.C."/>
        </authorList>
    </citation>
    <scope>NUCLEOTIDE SEQUENCE [LARGE SCALE GENOMIC DNA]</scope>
</reference>
<organism evidence="1 2">
    <name type="scientific">Erwinia phage pEa_SNUABM_1</name>
    <dbReference type="NCBI Taxonomy" id="2869543"/>
    <lineage>
        <taxon>Viruses</taxon>
        <taxon>Duplodnaviria</taxon>
        <taxon>Heunggongvirae</taxon>
        <taxon>Uroviricota</taxon>
        <taxon>Caudoviricetes</taxon>
        <taxon>Alexandravirus</taxon>
        <taxon>Alexandravirus SNUABM1</taxon>
    </lineage>
</organism>
<sequence>MQYLSSFFGLAGPSATNPNVFLYDSREQSDFSVLTDMAKANTLARTARAVLGFNGFLNPIRGRKSNNYHFTCLKYIHPSSSALNNDTDIVQQDSSRGLSGNASIAQAQSYSIMNTGGSTTVFLTTGMIGGQTITMPPIQLHDGNCPYGQYATGYIAVRYVRATGETAASTPSAGGSTGACKFITVYATETPNFGYAMMGFPTSLTANGANGQPGIAGSPLYTGVFAQNQAGVDESPVLDKAFFYSPQIRAFCKLDTTDFDAIVSDPGTRPKMKFKQSKLFI</sequence>
<gene>
    <name evidence="1" type="ORF">pEaSNUABM1_00200</name>
</gene>